<evidence type="ECO:0000313" key="4">
    <source>
        <dbReference type="EMBL" id="TRL36415.1"/>
    </source>
</evidence>
<evidence type="ECO:0000256" key="1">
    <source>
        <dbReference type="ARBA" id="ARBA00004924"/>
    </source>
</evidence>
<accession>A0A549T3F5</accession>
<dbReference type="PANTHER" id="PTHR34384">
    <property type="entry name" value="L-2,3-DIAMINOPROPANOATE--CITRATE LIGASE"/>
    <property type="match status" value="1"/>
</dbReference>
<dbReference type="InterPro" id="IPR022770">
    <property type="entry name" value="IucA/IucC-like_C"/>
</dbReference>
<evidence type="ECO:0000259" key="2">
    <source>
        <dbReference type="Pfam" id="PF04183"/>
    </source>
</evidence>
<evidence type="ECO:0008006" key="6">
    <source>
        <dbReference type="Google" id="ProtNLM"/>
    </source>
</evidence>
<proteinExistence type="predicted"/>
<sequence>MRQPPAAADPVLTELLELLWTEDIAGFRSRIVTEARDGRVSGRLRLGEIELSATLDWDGWREELRPSAVFAESAEGAARLDAKDLLWILLSALRDLDLATLDRTMRQLDESIRNSELLERAALLLEEDCKLALEKNNSWIWERLAAWRDRPFHPLARGRGGWEKDEIETYGAEFGRLFALRWCAVSRDHIRKSPAMDRREPADIILAPSQVEALTEEMARCGLAETHIAFPVHPWHLEAAAPLEFGPELASGEIVILGFVGPLVSATSSLRTVAIASTPHRHVKLPLDVYTLGVRRLMSAQSLHNGLLAAALLEEASSRRPTIAARVRIADEARFWTFDEASRDVFSPRSAVLGCAIRDFPLLADDATFVPLASFSVAPCAGLPPAIEQALGLRSGVSIEAFLEELFTLVVGFAVEALQCGFIPEMHGQNVLIELIRGQPVRILLRDHDTVRCLPEWLRRVGLQPPAYLIKDPRRATMLLQSPEELIAYAQTLLFDVALRAICEMVDRSGHLELRAAKGLLRRVTAREIERLEGASDVRERLRASFLDSSEWPFKQILTPLLATPQLGLGMPSAIGRAKNPLANLEVP</sequence>
<comment type="caution">
    <text evidence="4">The sequence shown here is derived from an EMBL/GenBank/DDBJ whole genome shotgun (WGS) entry which is preliminary data.</text>
</comment>
<dbReference type="GO" id="GO:0016881">
    <property type="term" value="F:acid-amino acid ligase activity"/>
    <property type="evidence" value="ECO:0007669"/>
    <property type="project" value="UniProtKB-ARBA"/>
</dbReference>
<dbReference type="Proteomes" id="UP000316781">
    <property type="component" value="Unassembled WGS sequence"/>
</dbReference>
<dbReference type="AlphaFoldDB" id="A0A549T3F5"/>
<evidence type="ECO:0000259" key="3">
    <source>
        <dbReference type="Pfam" id="PF06276"/>
    </source>
</evidence>
<dbReference type="Pfam" id="PF04183">
    <property type="entry name" value="IucA_IucC"/>
    <property type="match status" value="1"/>
</dbReference>
<dbReference type="InterPro" id="IPR007310">
    <property type="entry name" value="Aerobactin_biosyn_IucA/IucC_N"/>
</dbReference>
<feature type="domain" description="Aerobactin siderophore biosynthesis IucA/IucC N-terminal" evidence="2">
    <location>
        <begin position="146"/>
        <end position="374"/>
    </location>
</feature>
<dbReference type="Gene3D" id="1.10.510.40">
    <property type="match status" value="1"/>
</dbReference>
<reference evidence="4 5" key="1">
    <citation type="submission" date="2019-07" db="EMBL/GenBank/DDBJ databases">
        <title>Ln-dependent methylotrophs.</title>
        <authorList>
            <person name="Tani A."/>
        </authorList>
    </citation>
    <scope>NUCLEOTIDE SEQUENCE [LARGE SCALE GENOMIC DNA]</scope>
    <source>
        <strain evidence="4 5">SM89A</strain>
    </source>
</reference>
<dbReference type="GO" id="GO:0019290">
    <property type="term" value="P:siderophore biosynthetic process"/>
    <property type="evidence" value="ECO:0007669"/>
    <property type="project" value="InterPro"/>
</dbReference>
<dbReference type="Pfam" id="PF06276">
    <property type="entry name" value="FhuF"/>
    <property type="match status" value="1"/>
</dbReference>
<name>A0A549T3F5_METSR</name>
<gene>
    <name evidence="4" type="ORF">FM996_04935</name>
</gene>
<dbReference type="PANTHER" id="PTHR34384:SF6">
    <property type="entry name" value="STAPHYLOFERRIN B SYNTHASE"/>
    <property type="match status" value="1"/>
</dbReference>
<evidence type="ECO:0000313" key="5">
    <source>
        <dbReference type="Proteomes" id="UP000316781"/>
    </source>
</evidence>
<protein>
    <recommendedName>
        <fullName evidence="6">Siderophore biosynthesis protein</fullName>
    </recommendedName>
</protein>
<dbReference type="EMBL" id="VJMF01000021">
    <property type="protein sequence ID" value="TRL36415.1"/>
    <property type="molecule type" value="Genomic_DNA"/>
</dbReference>
<feature type="domain" description="Aerobactin siderophore biosynthesis IucA/IucC-like C-terminal" evidence="3">
    <location>
        <begin position="401"/>
        <end position="558"/>
    </location>
</feature>
<organism evidence="4 5">
    <name type="scientific">Methylosinus sporium</name>
    <dbReference type="NCBI Taxonomy" id="428"/>
    <lineage>
        <taxon>Bacteria</taxon>
        <taxon>Pseudomonadati</taxon>
        <taxon>Pseudomonadota</taxon>
        <taxon>Alphaproteobacteria</taxon>
        <taxon>Hyphomicrobiales</taxon>
        <taxon>Methylocystaceae</taxon>
        <taxon>Methylosinus</taxon>
    </lineage>
</organism>
<dbReference type="InterPro" id="IPR037455">
    <property type="entry name" value="LucA/IucC-like"/>
</dbReference>
<comment type="pathway">
    <text evidence="1">Siderophore biosynthesis.</text>
</comment>